<evidence type="ECO:0000313" key="3">
    <source>
        <dbReference type="Proteomes" id="UP000316759"/>
    </source>
</evidence>
<feature type="compositionally biased region" description="Polar residues" evidence="1">
    <location>
        <begin position="61"/>
        <end position="77"/>
    </location>
</feature>
<organism evidence="2 3">
    <name type="scientific">Fasciola gigantica</name>
    <name type="common">Giant liver fluke</name>
    <dbReference type="NCBI Taxonomy" id="46835"/>
    <lineage>
        <taxon>Eukaryota</taxon>
        <taxon>Metazoa</taxon>
        <taxon>Spiralia</taxon>
        <taxon>Lophotrochozoa</taxon>
        <taxon>Platyhelminthes</taxon>
        <taxon>Trematoda</taxon>
        <taxon>Digenea</taxon>
        <taxon>Plagiorchiida</taxon>
        <taxon>Echinostomata</taxon>
        <taxon>Echinostomatoidea</taxon>
        <taxon>Fasciolidae</taxon>
        <taxon>Fasciola</taxon>
    </lineage>
</organism>
<dbReference type="Proteomes" id="UP000316759">
    <property type="component" value="Unassembled WGS sequence"/>
</dbReference>
<accession>A0A504YLH6</accession>
<evidence type="ECO:0000256" key="1">
    <source>
        <dbReference type="SAM" id="MobiDB-lite"/>
    </source>
</evidence>
<protein>
    <submittedName>
        <fullName evidence="2">Uncharacterized protein</fullName>
    </submittedName>
</protein>
<reference evidence="2 3" key="1">
    <citation type="submission" date="2019-04" db="EMBL/GenBank/DDBJ databases">
        <title>Annotation for the trematode Fasciola gigantica.</title>
        <authorList>
            <person name="Choi Y.-J."/>
        </authorList>
    </citation>
    <scope>NUCLEOTIDE SEQUENCE [LARGE SCALE GENOMIC DNA]</scope>
    <source>
        <strain evidence="2">Uganda_cow_1</strain>
    </source>
</reference>
<comment type="caution">
    <text evidence="2">The sequence shown here is derived from an EMBL/GenBank/DDBJ whole genome shotgun (WGS) entry which is preliminary data.</text>
</comment>
<keyword evidence="3" id="KW-1185">Reference proteome</keyword>
<dbReference type="EMBL" id="SUNJ01011778">
    <property type="protein sequence ID" value="TPP58640.1"/>
    <property type="molecule type" value="Genomic_DNA"/>
</dbReference>
<proteinExistence type="predicted"/>
<sequence>MFTVVINKTVRGLSWTESIPLTSTVIVLGNKCRRRWRARQTQLSGPRYVRVRMDSPRTPPKMNSPSVPLRSPVSTPPGSEFKIYDSDSQDEVLLEVKDEIPLRN</sequence>
<gene>
    <name evidence="2" type="ORF">FGIG_11318</name>
</gene>
<name>A0A504YLH6_FASGI</name>
<dbReference type="AlphaFoldDB" id="A0A504YLH6"/>
<evidence type="ECO:0000313" key="2">
    <source>
        <dbReference type="EMBL" id="TPP58640.1"/>
    </source>
</evidence>
<feature type="region of interest" description="Disordered" evidence="1">
    <location>
        <begin position="51"/>
        <end position="83"/>
    </location>
</feature>